<comment type="caution">
    <text evidence="2">The sequence shown here is derived from an EMBL/GenBank/DDBJ whole genome shotgun (WGS) entry which is preliminary data.</text>
</comment>
<feature type="region of interest" description="Disordered" evidence="1">
    <location>
        <begin position="1"/>
        <end position="24"/>
    </location>
</feature>
<accession>A0A9N8H053</accession>
<reference evidence="2" key="1">
    <citation type="submission" date="2020-05" db="EMBL/GenBank/DDBJ databases">
        <authorList>
            <person name="Delgado-Blas J."/>
        </authorList>
    </citation>
    <scope>NUCLEOTIDE SEQUENCE</scope>
    <source>
        <strain evidence="2">BB1453</strain>
    </source>
</reference>
<dbReference type="EMBL" id="CAHPSF010000002">
    <property type="protein sequence ID" value="CAB5678783.1"/>
    <property type="molecule type" value="Genomic_DNA"/>
</dbReference>
<dbReference type="Proteomes" id="UP000834611">
    <property type="component" value="Unassembled WGS sequence"/>
</dbReference>
<dbReference type="RefSeq" id="WP_239407190.1">
    <property type="nucleotide sequence ID" value="NZ_CAHPRV010000001.1"/>
</dbReference>
<proteinExistence type="predicted"/>
<evidence type="ECO:0000256" key="1">
    <source>
        <dbReference type="SAM" id="MobiDB-lite"/>
    </source>
</evidence>
<gene>
    <name evidence="2" type="ORF">GHA_01158</name>
</gene>
<evidence type="ECO:0000313" key="2">
    <source>
        <dbReference type="EMBL" id="CAB5678783.1"/>
    </source>
</evidence>
<organism evidence="2 3">
    <name type="scientific">Providencia rettgeri</name>
    <dbReference type="NCBI Taxonomy" id="587"/>
    <lineage>
        <taxon>Bacteria</taxon>
        <taxon>Pseudomonadati</taxon>
        <taxon>Pseudomonadota</taxon>
        <taxon>Gammaproteobacteria</taxon>
        <taxon>Enterobacterales</taxon>
        <taxon>Morganellaceae</taxon>
        <taxon>Providencia</taxon>
    </lineage>
</organism>
<protein>
    <recommendedName>
        <fullName evidence="4">Phage protein</fullName>
    </recommendedName>
</protein>
<name>A0A9N8H053_PRORE</name>
<dbReference type="AlphaFoldDB" id="A0A9N8H053"/>
<evidence type="ECO:0008006" key="4">
    <source>
        <dbReference type="Google" id="ProtNLM"/>
    </source>
</evidence>
<sequence length="121" mass="14091">MAKSPAERKAAQRKRQRDAGLVTPQWQVEAEEHEMIKRNCELRRPGREPYDESEYIQMLIRNDDARLKREIAELSKRCCGKCGEQLPVANCCLSGAAECWNTKGWHELKLRDLEQESFNND</sequence>
<feature type="compositionally biased region" description="Basic and acidic residues" evidence="1">
    <location>
        <begin position="1"/>
        <end position="10"/>
    </location>
</feature>
<evidence type="ECO:0000313" key="3">
    <source>
        <dbReference type="Proteomes" id="UP000834611"/>
    </source>
</evidence>